<name>A0A9D3M694_ANGAN</name>
<evidence type="ECO:0000313" key="1">
    <source>
        <dbReference type="EMBL" id="KAG5842377.1"/>
    </source>
</evidence>
<proteinExistence type="predicted"/>
<sequence>MTEGVERLKGETPTWERLPCWLGVKAAFGGPPSLAWLSPFSELSCRGRPSPRVHAAPQGRAPEDDIIEIPVEC</sequence>
<comment type="caution">
    <text evidence="1">The sequence shown here is derived from an EMBL/GenBank/DDBJ whole genome shotgun (WGS) entry which is preliminary data.</text>
</comment>
<evidence type="ECO:0000313" key="2">
    <source>
        <dbReference type="Proteomes" id="UP001044222"/>
    </source>
</evidence>
<organism evidence="1 2">
    <name type="scientific">Anguilla anguilla</name>
    <name type="common">European freshwater eel</name>
    <name type="synonym">Muraena anguilla</name>
    <dbReference type="NCBI Taxonomy" id="7936"/>
    <lineage>
        <taxon>Eukaryota</taxon>
        <taxon>Metazoa</taxon>
        <taxon>Chordata</taxon>
        <taxon>Craniata</taxon>
        <taxon>Vertebrata</taxon>
        <taxon>Euteleostomi</taxon>
        <taxon>Actinopterygii</taxon>
        <taxon>Neopterygii</taxon>
        <taxon>Teleostei</taxon>
        <taxon>Anguilliformes</taxon>
        <taxon>Anguillidae</taxon>
        <taxon>Anguilla</taxon>
    </lineage>
</organism>
<dbReference type="EMBL" id="JAFIRN010000009">
    <property type="protein sequence ID" value="KAG5842377.1"/>
    <property type="molecule type" value="Genomic_DNA"/>
</dbReference>
<reference evidence="1" key="1">
    <citation type="submission" date="2021-01" db="EMBL/GenBank/DDBJ databases">
        <title>A chromosome-scale assembly of European eel, Anguilla anguilla.</title>
        <authorList>
            <person name="Henkel C."/>
            <person name="Jong-Raadsen S.A."/>
            <person name="Dufour S."/>
            <person name="Weltzien F.-A."/>
            <person name="Palstra A.P."/>
            <person name="Pelster B."/>
            <person name="Spaink H.P."/>
            <person name="Van Den Thillart G.E."/>
            <person name="Jansen H."/>
            <person name="Zahm M."/>
            <person name="Klopp C."/>
            <person name="Cedric C."/>
            <person name="Louis A."/>
            <person name="Berthelot C."/>
            <person name="Parey E."/>
            <person name="Roest Crollius H."/>
            <person name="Montfort J."/>
            <person name="Robinson-Rechavi M."/>
            <person name="Bucao C."/>
            <person name="Bouchez O."/>
            <person name="Gislard M."/>
            <person name="Lluch J."/>
            <person name="Milhes M."/>
            <person name="Lampietro C."/>
            <person name="Lopez Roques C."/>
            <person name="Donnadieu C."/>
            <person name="Braasch I."/>
            <person name="Desvignes T."/>
            <person name="Postlethwait J."/>
            <person name="Bobe J."/>
            <person name="Guiguen Y."/>
            <person name="Dirks R."/>
        </authorList>
    </citation>
    <scope>NUCLEOTIDE SEQUENCE</scope>
    <source>
        <strain evidence="1">Tag_6206</strain>
        <tissue evidence="1">Liver</tissue>
    </source>
</reference>
<gene>
    <name evidence="1" type="ORF">ANANG_G00177010</name>
</gene>
<dbReference type="AlphaFoldDB" id="A0A9D3M694"/>
<keyword evidence="2" id="KW-1185">Reference proteome</keyword>
<dbReference type="Proteomes" id="UP001044222">
    <property type="component" value="Chromosome 9"/>
</dbReference>
<accession>A0A9D3M694</accession>
<protein>
    <submittedName>
        <fullName evidence="1">Uncharacterized protein</fullName>
    </submittedName>
</protein>